<protein>
    <submittedName>
        <fullName evidence="1">Uncharacterized protein</fullName>
    </submittedName>
</protein>
<proteinExistence type="predicted"/>
<dbReference type="AlphaFoldDB" id="A0A1J5PLY9"/>
<sequence length="109" mass="12260">MPCRPDRALGHGLSARPANWIDIQLDHEPTLRALARLGHRIATPDLRICHWSLYLRPGVFDLYRAILRDGPPMDLLADLLPGVSTPRWSRLLAPPRRMSGLPFGQKAPL</sequence>
<organism evidence="1">
    <name type="scientific">mine drainage metagenome</name>
    <dbReference type="NCBI Taxonomy" id="410659"/>
    <lineage>
        <taxon>unclassified sequences</taxon>
        <taxon>metagenomes</taxon>
        <taxon>ecological metagenomes</taxon>
    </lineage>
</organism>
<accession>A0A1J5PLY9</accession>
<comment type="caution">
    <text evidence="1">The sequence shown here is derived from an EMBL/GenBank/DDBJ whole genome shotgun (WGS) entry which is preliminary data.</text>
</comment>
<evidence type="ECO:0000313" key="1">
    <source>
        <dbReference type="EMBL" id="OIQ72537.1"/>
    </source>
</evidence>
<gene>
    <name evidence="1" type="ORF">GALL_458380</name>
</gene>
<reference evidence="1" key="1">
    <citation type="submission" date="2016-10" db="EMBL/GenBank/DDBJ databases">
        <title>Sequence of Gallionella enrichment culture.</title>
        <authorList>
            <person name="Poehlein A."/>
            <person name="Muehling M."/>
            <person name="Daniel R."/>
        </authorList>
    </citation>
    <scope>NUCLEOTIDE SEQUENCE</scope>
</reference>
<name>A0A1J5PLY9_9ZZZZ</name>
<dbReference type="EMBL" id="MLJW01003230">
    <property type="protein sequence ID" value="OIQ72537.1"/>
    <property type="molecule type" value="Genomic_DNA"/>
</dbReference>